<keyword evidence="5" id="KW-1185">Reference proteome</keyword>
<evidence type="ECO:0000313" key="4">
    <source>
        <dbReference type="EMBL" id="RVT48810.1"/>
    </source>
</evidence>
<gene>
    <name evidence="4" type="ORF">ENE75_20820</name>
</gene>
<dbReference type="Proteomes" id="UP000288178">
    <property type="component" value="Unassembled WGS sequence"/>
</dbReference>
<dbReference type="NCBIfam" id="TIGR01488">
    <property type="entry name" value="HAD-SF-IB"/>
    <property type="match status" value="1"/>
</dbReference>
<dbReference type="InterPro" id="IPR023214">
    <property type="entry name" value="HAD_sf"/>
</dbReference>
<dbReference type="OrthoDB" id="9784466at2"/>
<evidence type="ECO:0000256" key="1">
    <source>
        <dbReference type="ARBA" id="ARBA00022723"/>
    </source>
</evidence>
<dbReference type="PANTHER" id="PTHR43344">
    <property type="entry name" value="PHOSPHOSERINE PHOSPHATASE"/>
    <property type="match status" value="1"/>
</dbReference>
<dbReference type="InterPro" id="IPR006385">
    <property type="entry name" value="HAD_hydro_SerB1"/>
</dbReference>
<dbReference type="InterPro" id="IPR036412">
    <property type="entry name" value="HAD-like_sf"/>
</dbReference>
<organism evidence="4 5">
    <name type="scientific">Rubrivivax albus</name>
    <dbReference type="NCBI Taxonomy" id="2499835"/>
    <lineage>
        <taxon>Bacteria</taxon>
        <taxon>Pseudomonadati</taxon>
        <taxon>Pseudomonadota</taxon>
        <taxon>Betaproteobacteria</taxon>
        <taxon>Burkholderiales</taxon>
        <taxon>Sphaerotilaceae</taxon>
        <taxon>Rubrivivax</taxon>
    </lineage>
</organism>
<dbReference type="CDD" id="cd02612">
    <property type="entry name" value="HAD_PGPPase"/>
    <property type="match status" value="1"/>
</dbReference>
<name>A0A3S2U5Z0_9BURK</name>
<dbReference type="Gene3D" id="1.20.1440.100">
    <property type="entry name" value="SG protein - dephosphorylation function"/>
    <property type="match status" value="1"/>
</dbReference>
<dbReference type="NCBIfam" id="TIGR01490">
    <property type="entry name" value="HAD-SF-IB-hyp1"/>
    <property type="match status" value="1"/>
</dbReference>
<dbReference type="RefSeq" id="WP_128200301.1">
    <property type="nucleotide sequence ID" value="NZ_SACT01000009.1"/>
</dbReference>
<dbReference type="Gene3D" id="3.40.50.1000">
    <property type="entry name" value="HAD superfamily/HAD-like"/>
    <property type="match status" value="1"/>
</dbReference>
<dbReference type="SUPFAM" id="SSF56784">
    <property type="entry name" value="HAD-like"/>
    <property type="match status" value="1"/>
</dbReference>
<comment type="caution">
    <text evidence="4">The sequence shown here is derived from an EMBL/GenBank/DDBJ whole genome shotgun (WGS) entry which is preliminary data.</text>
</comment>
<dbReference type="Pfam" id="PF12710">
    <property type="entry name" value="HAD"/>
    <property type="match status" value="1"/>
</dbReference>
<dbReference type="EMBL" id="SACT01000009">
    <property type="protein sequence ID" value="RVT48810.1"/>
    <property type="molecule type" value="Genomic_DNA"/>
</dbReference>
<protein>
    <submittedName>
        <fullName evidence="4">HAD family hydrolase</fullName>
    </submittedName>
</protein>
<keyword evidence="2 4" id="KW-0378">Hydrolase</keyword>
<evidence type="ECO:0000256" key="3">
    <source>
        <dbReference type="ARBA" id="ARBA00022842"/>
    </source>
</evidence>
<dbReference type="GO" id="GO:0046872">
    <property type="term" value="F:metal ion binding"/>
    <property type="evidence" value="ECO:0007669"/>
    <property type="project" value="UniProtKB-KW"/>
</dbReference>
<proteinExistence type="predicted"/>
<keyword evidence="1" id="KW-0479">Metal-binding</keyword>
<sequence>MPRHLTLFDLDGTLLPTDSDHAFGEYLVRIGWADGEAHRRANDRFYADYLAGRLDMDAYVDFATAPWRRRGTAELADVTERFLADVARPALHPAALALVQRHRDAGDLIAIVTATNEFVTRPIAGLFGIEHLIATELARDGAGQVTGAIRGTPAFRDGKIARVDAWLAALGQQLSDFERCTFYSDSTNDLPLLEHVSHPVATNPVPALAAIAAERGWPVLHLFKT</sequence>
<evidence type="ECO:0000313" key="5">
    <source>
        <dbReference type="Proteomes" id="UP000288178"/>
    </source>
</evidence>
<dbReference type="GO" id="GO:0016787">
    <property type="term" value="F:hydrolase activity"/>
    <property type="evidence" value="ECO:0007669"/>
    <property type="project" value="UniProtKB-KW"/>
</dbReference>
<dbReference type="AlphaFoldDB" id="A0A3S2U5Z0"/>
<dbReference type="InterPro" id="IPR050582">
    <property type="entry name" value="HAD-like_SerB"/>
</dbReference>
<accession>A0A3S2U5Z0</accession>
<keyword evidence="3" id="KW-0460">Magnesium</keyword>
<reference evidence="4 5" key="1">
    <citation type="submission" date="2019-01" db="EMBL/GenBank/DDBJ databases">
        <authorList>
            <person name="Chen W.-M."/>
        </authorList>
    </citation>
    <scope>NUCLEOTIDE SEQUENCE [LARGE SCALE GENOMIC DNA]</scope>
    <source>
        <strain evidence="4 5">ICH-3</strain>
    </source>
</reference>
<dbReference type="PANTHER" id="PTHR43344:SF13">
    <property type="entry name" value="PHOSPHATASE RV3661-RELATED"/>
    <property type="match status" value="1"/>
</dbReference>
<evidence type="ECO:0000256" key="2">
    <source>
        <dbReference type="ARBA" id="ARBA00022801"/>
    </source>
</evidence>